<evidence type="ECO:0000256" key="1">
    <source>
        <dbReference type="SAM" id="Phobius"/>
    </source>
</evidence>
<name>A0A2W1L6B3_9BACL</name>
<keyword evidence="1" id="KW-0472">Membrane</keyword>
<comment type="caution">
    <text evidence="2">The sequence shown here is derived from an EMBL/GenBank/DDBJ whole genome shotgun (WGS) entry which is preliminary data.</text>
</comment>
<dbReference type="AlphaFoldDB" id="A0A2W1L6B3"/>
<feature type="transmembrane region" description="Helical" evidence="1">
    <location>
        <begin position="43"/>
        <end position="65"/>
    </location>
</feature>
<protein>
    <recommendedName>
        <fullName evidence="4">Methyltransferase</fullName>
    </recommendedName>
</protein>
<gene>
    <name evidence="2" type="ORF">DNH61_23850</name>
</gene>
<accession>A0A2W1L6B3</accession>
<evidence type="ECO:0008006" key="4">
    <source>
        <dbReference type="Google" id="ProtNLM"/>
    </source>
</evidence>
<keyword evidence="3" id="KW-1185">Reference proteome</keyword>
<feature type="transmembrane region" description="Helical" evidence="1">
    <location>
        <begin position="77"/>
        <end position="94"/>
    </location>
</feature>
<dbReference type="RefSeq" id="WP_111149320.1">
    <property type="nucleotide sequence ID" value="NZ_QKRB01000057.1"/>
</dbReference>
<organism evidence="2 3">
    <name type="scientific">Paenibacillus sambharensis</name>
    <dbReference type="NCBI Taxonomy" id="1803190"/>
    <lineage>
        <taxon>Bacteria</taxon>
        <taxon>Bacillati</taxon>
        <taxon>Bacillota</taxon>
        <taxon>Bacilli</taxon>
        <taxon>Bacillales</taxon>
        <taxon>Paenibacillaceae</taxon>
        <taxon>Paenibacillus</taxon>
    </lineage>
</organism>
<keyword evidence="1" id="KW-0812">Transmembrane</keyword>
<sequence>MSRSWERKVRRNSTVINRQRKKSGAQSIAGAVQRVDRFKGRNFILPVFLLLFTGGYAYLATIPAAAPEGENVTSTGMFWLTIGCYFLLAMLFFFRRPYLSVAKDYVGTRRMTGDKTLYASSIKSISVQPGYVVIEQVKGANWVFSKAINRFPTEAMAERLRAFAKENNITFHEKAAK</sequence>
<dbReference type="EMBL" id="QKRB01000057">
    <property type="protein sequence ID" value="PZD93650.1"/>
    <property type="molecule type" value="Genomic_DNA"/>
</dbReference>
<dbReference type="Proteomes" id="UP000249522">
    <property type="component" value="Unassembled WGS sequence"/>
</dbReference>
<evidence type="ECO:0000313" key="3">
    <source>
        <dbReference type="Proteomes" id="UP000249522"/>
    </source>
</evidence>
<reference evidence="2 3" key="1">
    <citation type="submission" date="2018-06" db="EMBL/GenBank/DDBJ databases">
        <title>Paenibacillus imtechensis sp. nov.</title>
        <authorList>
            <person name="Pinnaka A.K."/>
            <person name="Singh H."/>
            <person name="Kaur M."/>
        </authorList>
    </citation>
    <scope>NUCLEOTIDE SEQUENCE [LARGE SCALE GENOMIC DNA]</scope>
    <source>
        <strain evidence="2 3">SMB1</strain>
    </source>
</reference>
<keyword evidence="1" id="KW-1133">Transmembrane helix</keyword>
<proteinExistence type="predicted"/>
<dbReference type="OrthoDB" id="2598858at2"/>
<evidence type="ECO:0000313" key="2">
    <source>
        <dbReference type="EMBL" id="PZD93650.1"/>
    </source>
</evidence>